<accession>A0AA36CEI1</accession>
<gene>
    <name evidence="1" type="ORF">MSPICULIGERA_LOCUS6066</name>
</gene>
<evidence type="ECO:0000313" key="1">
    <source>
        <dbReference type="EMBL" id="CAJ0567514.1"/>
    </source>
</evidence>
<comment type="caution">
    <text evidence="1">The sequence shown here is derived from an EMBL/GenBank/DDBJ whole genome shotgun (WGS) entry which is preliminary data.</text>
</comment>
<organism evidence="1 2">
    <name type="scientific">Mesorhabditis spiculigera</name>
    <dbReference type="NCBI Taxonomy" id="96644"/>
    <lineage>
        <taxon>Eukaryota</taxon>
        <taxon>Metazoa</taxon>
        <taxon>Ecdysozoa</taxon>
        <taxon>Nematoda</taxon>
        <taxon>Chromadorea</taxon>
        <taxon>Rhabditida</taxon>
        <taxon>Rhabditina</taxon>
        <taxon>Rhabditomorpha</taxon>
        <taxon>Rhabditoidea</taxon>
        <taxon>Rhabditidae</taxon>
        <taxon>Mesorhabditinae</taxon>
        <taxon>Mesorhabditis</taxon>
    </lineage>
</organism>
<feature type="non-terminal residue" evidence="1">
    <location>
        <position position="132"/>
    </location>
</feature>
<sequence length="132" mass="15331">MGYLARKRFYEQHVQAKAAWLSFRGKFGRDGTKGIDYAMVTKRLPSTHEGTHDLCFRMGIRRYGQTGIVWKADEIFEEEIVPHGNKGQKAEWLSVFFLRTTQQAFLVPRGRIENGGIQMVFRMNFRSIVKIS</sequence>
<name>A0AA36CEI1_9BILA</name>
<keyword evidence="2" id="KW-1185">Reference proteome</keyword>
<reference evidence="1" key="1">
    <citation type="submission" date="2023-06" db="EMBL/GenBank/DDBJ databases">
        <authorList>
            <person name="Delattre M."/>
        </authorList>
    </citation>
    <scope>NUCLEOTIDE SEQUENCE</scope>
    <source>
        <strain evidence="1">AF72</strain>
    </source>
</reference>
<proteinExistence type="predicted"/>
<evidence type="ECO:0000313" key="2">
    <source>
        <dbReference type="Proteomes" id="UP001177023"/>
    </source>
</evidence>
<dbReference type="Proteomes" id="UP001177023">
    <property type="component" value="Unassembled WGS sequence"/>
</dbReference>
<dbReference type="AlphaFoldDB" id="A0AA36CEI1"/>
<protein>
    <submittedName>
        <fullName evidence="1">Uncharacterized protein</fullName>
    </submittedName>
</protein>
<dbReference type="EMBL" id="CATQJA010001494">
    <property type="protein sequence ID" value="CAJ0567514.1"/>
    <property type="molecule type" value="Genomic_DNA"/>
</dbReference>